<dbReference type="GeneID" id="14498387"/>
<evidence type="ECO:0008006" key="3">
    <source>
        <dbReference type="Google" id="ProtNLM"/>
    </source>
</evidence>
<reference evidence="1 2" key="1">
    <citation type="journal article" date="2011" name="Proc. Natl. Acad. Sci. U.S.A.">
        <title>Evolutionary erosion of yeast sex chromosomes by mating-type switching accidents.</title>
        <authorList>
            <person name="Gordon J.L."/>
            <person name="Armisen D."/>
            <person name="Proux-Wera E."/>
            <person name="Oheigeartaigh S.S."/>
            <person name="Byrne K.P."/>
            <person name="Wolfe K.H."/>
        </authorList>
    </citation>
    <scope>NUCLEOTIDE SEQUENCE [LARGE SCALE GENOMIC DNA]</scope>
    <source>
        <strain evidence="2">ATCC 34711 / CBS 6284 / DSM 70876 / NBRC 10599 / NRRL Y-10934 / UCD 77-7</strain>
    </source>
</reference>
<dbReference type="InParanoid" id="I2H9Z1"/>
<dbReference type="GO" id="GO:0007032">
    <property type="term" value="P:endosome organization"/>
    <property type="evidence" value="ECO:0007669"/>
    <property type="project" value="EnsemblFungi"/>
</dbReference>
<dbReference type="AlphaFoldDB" id="I2H9Z1"/>
<proteinExistence type="predicted"/>
<dbReference type="GO" id="GO:0031083">
    <property type="term" value="C:BLOC-1 complex"/>
    <property type="evidence" value="ECO:0007669"/>
    <property type="project" value="EnsemblFungi"/>
</dbReference>
<dbReference type="RefSeq" id="XP_004182712.1">
    <property type="nucleotide sequence ID" value="XM_004182664.1"/>
</dbReference>
<dbReference type="FunCoup" id="I2H9Z1">
    <property type="interactions" value="31"/>
</dbReference>
<gene>
    <name evidence="1" type="primary">TBLA0J01990</name>
    <name evidence="1" type="ORF">TBLA_0J01990</name>
</gene>
<dbReference type="eggNOG" id="ENOG502S7PY">
    <property type="taxonomic scope" value="Eukaryota"/>
</dbReference>
<dbReference type="EMBL" id="HE806325">
    <property type="protein sequence ID" value="CCH63193.1"/>
    <property type="molecule type" value="Genomic_DNA"/>
</dbReference>
<dbReference type="STRING" id="1071380.I2H9Z1"/>
<dbReference type="GO" id="GO:0032880">
    <property type="term" value="P:regulation of protein localization"/>
    <property type="evidence" value="ECO:0007669"/>
    <property type="project" value="EnsemblFungi"/>
</dbReference>
<protein>
    <recommendedName>
        <fullName evidence="3">Biogenesis of lysosome-related organelles complex 1 subunit SNN1</fullName>
    </recommendedName>
</protein>
<dbReference type="OrthoDB" id="4065244at2759"/>
<dbReference type="KEGG" id="tbl:TBLA_0J01990"/>
<sequence>MENIEPNSGVHPVELCVYSILSSNLDGIYQTINQLRESQALIIILLRDIKQSLNEENEILYDNDDNTVYIENSKRVKNIKRRIHVLNKRLVQIQEKIKKLQG</sequence>
<dbReference type="HOGENOM" id="CLU_178727_0_0_1"/>
<evidence type="ECO:0000313" key="2">
    <source>
        <dbReference type="Proteomes" id="UP000002866"/>
    </source>
</evidence>
<dbReference type="GO" id="GO:0005768">
    <property type="term" value="C:endosome"/>
    <property type="evidence" value="ECO:0007669"/>
    <property type="project" value="EnsemblFungi"/>
</dbReference>
<dbReference type="OMA" id="EFLNQGQ"/>
<name>I2H9Z1_HENB6</name>
<dbReference type="Proteomes" id="UP000002866">
    <property type="component" value="Chromosome 10"/>
</dbReference>
<evidence type="ECO:0000313" key="1">
    <source>
        <dbReference type="EMBL" id="CCH63193.1"/>
    </source>
</evidence>
<keyword evidence="2" id="KW-1185">Reference proteome</keyword>
<accession>I2H9Z1</accession>
<organism evidence="1 2">
    <name type="scientific">Henningerozyma blattae (strain ATCC 34711 / CBS 6284 / DSM 70876 / NBRC 10599 / NRRL Y-10934 / UCD 77-7)</name>
    <name type="common">Yeast</name>
    <name type="synonym">Tetrapisispora blattae</name>
    <dbReference type="NCBI Taxonomy" id="1071380"/>
    <lineage>
        <taxon>Eukaryota</taxon>
        <taxon>Fungi</taxon>
        <taxon>Dikarya</taxon>
        <taxon>Ascomycota</taxon>
        <taxon>Saccharomycotina</taxon>
        <taxon>Saccharomycetes</taxon>
        <taxon>Saccharomycetales</taxon>
        <taxon>Saccharomycetaceae</taxon>
        <taxon>Henningerozyma</taxon>
    </lineage>
</organism>